<dbReference type="AlphaFoldDB" id="E9B2K4"/>
<dbReference type="OrthoDB" id="273330at2759"/>
<dbReference type="KEGG" id="lmi:LMXM_31_0800"/>
<gene>
    <name evidence="1" type="ORF">LMXM_31_0800</name>
</gene>
<dbReference type="EMBL" id="FR799584">
    <property type="protein sequence ID" value="CBZ29467.1"/>
    <property type="molecule type" value="Genomic_DNA"/>
</dbReference>
<dbReference type="GeneID" id="13453512"/>
<sequence length="1150" mass="126930">MRAIAHRWRPGCAYSGVAARTLSAHASHQLATLSFLLRDPREFPVVIVAGRSMSAFTSLYRALPSAAYMMYNTQATLDGCTALMRAGYQDLRRPSSVRLVPHTSAPLGPELCEKSGAYVDVMRAAAEPAGDAEMEPSLDAEDGIAAEFSGGGSAAPGAPDEELRQSIISSFTEQFIASIKDEWGSPSAHRSGKERAPVQPAGKLEARLRGRDFLPHRKLRSVCCGSVVSHHDMHHEALPHGIHWVVARWLIDSEVDLRKVMDAWRSLLSQSRPGAVVSLVLFVNVDVVDLTSLIGPSSLRKLQGRLCFHSRATENTKLCRVSPSPEGCAACAAVRCPLLAPSQLRAALLSLQVKASTFAESSSGCAPSTEVAGASTLGQSLGAQSGAAADLPRQTRSLEVPIVNCWATAQTMKREHSKHALRLTVDAFRHLLSVVDVQHPMHQRHLRCQRSLHNSLQRIPDPLQKWQWVLHKDGSPYPVPPADAKLSRVLPYVLVKDEKEQRREHQRALRCNAVAAATLQSLNSQGLSAAPSTAGSARTRAPFPSPRYFTLLVSDAGSLLVRDGCLSDLFVMEFQPALLEAELSSHYWLSVREKAPPGITGLPFKRHRAFLELLSAAEKFVSAAIPSASLTRDVLKNAVQFLDRCGGGRGLLAWPLTDPAEGHHRLRVAFTLSYEFYADPLVFSRHPRGAVRAGCVGKAQIRHLASGTDVASSPAAAAAGSGSAKSLYVIKTLKDVISYILATMRRAGWVLVWQEDHHRWPTAVPPPHMHPHINPMSSAFPLSRCAGPSLKERIAESLERWRQEQLQLNNKRYDVDMSAGALEPPSSHQTVESTRAATVDAATASPYASLDVWQTALIPEDAGVYLWEGQTVFLDDGRPGVIVEFRPPPTELFTPIEQHPTEAKRAYWRVQQELHADFIRFYRWRRHCFAAANPQQVTAAFTSLPHYVRAREMTHFPVVELLHTSPDGKRPLVQVLPKRAMQYHVAYPRVCVVSVAEQKAWHEAQGLPAPFKDELRDVVWRLSTTDLDDRSASQVTLLRLPLSPFRIEAAALPFVSRVMELSRHPVVHHTQRTLWPEASTKERQALLHSLNVEWASCHRKAVIHDRSCAPQLRAVKERAHINWRSLSASHHSSEALCFAFFTAHSETVLP</sequence>
<dbReference type="OMA" id="LVWQEDH"/>
<accession>E9B2K4</accession>
<organism evidence="1 2">
    <name type="scientific">Leishmania mexicana (strain MHOM/GT/2001/U1103)</name>
    <dbReference type="NCBI Taxonomy" id="929439"/>
    <lineage>
        <taxon>Eukaryota</taxon>
        <taxon>Discoba</taxon>
        <taxon>Euglenozoa</taxon>
        <taxon>Kinetoplastea</taxon>
        <taxon>Metakinetoplastina</taxon>
        <taxon>Trypanosomatida</taxon>
        <taxon>Trypanosomatidae</taxon>
        <taxon>Leishmaniinae</taxon>
        <taxon>Leishmania</taxon>
    </lineage>
</organism>
<keyword evidence="2" id="KW-1185">Reference proteome</keyword>
<evidence type="ECO:0000313" key="1">
    <source>
        <dbReference type="EMBL" id="CBZ29467.1"/>
    </source>
</evidence>
<dbReference type="VEuPathDB" id="TriTrypDB:LmxM.31.0800"/>
<name>E9B2K4_LEIMU</name>
<dbReference type="RefSeq" id="XP_003877923.1">
    <property type="nucleotide sequence ID" value="XM_003877874.1"/>
</dbReference>
<reference evidence="1 2" key="1">
    <citation type="journal article" date="2011" name="Genome Res.">
        <title>Chromosome and gene copy number variation allow major structural change between species and strains of Leishmania.</title>
        <authorList>
            <person name="Rogers M.B."/>
            <person name="Hilley J.D."/>
            <person name="Dickens N.J."/>
            <person name="Wilkes J."/>
            <person name="Bates P.A."/>
            <person name="Depledge D.P."/>
            <person name="Harris D."/>
            <person name="Her Y."/>
            <person name="Herzyk P."/>
            <person name="Imamura H."/>
            <person name="Otto T.D."/>
            <person name="Sanders M."/>
            <person name="Seeger K."/>
            <person name="Dujardin J.C."/>
            <person name="Berriman M."/>
            <person name="Smith D.F."/>
            <person name="Hertz-Fowler C."/>
            <person name="Mottram J.C."/>
        </authorList>
    </citation>
    <scope>NUCLEOTIDE SEQUENCE [LARGE SCALE GENOMIC DNA]</scope>
    <source>
        <strain evidence="1 2">MHOM/GT/2001/U1103</strain>
    </source>
</reference>
<proteinExistence type="predicted"/>
<evidence type="ECO:0000313" key="2">
    <source>
        <dbReference type="Proteomes" id="UP000007259"/>
    </source>
</evidence>
<dbReference type="Proteomes" id="UP000007259">
    <property type="component" value="Chromosome 31"/>
</dbReference>
<protein>
    <submittedName>
        <fullName evidence="1">Uncharacterized protein</fullName>
    </submittedName>
</protein>
<dbReference type="PhylomeDB" id="E9B2K4"/>